<feature type="chain" id="PRO_5037399244" evidence="1">
    <location>
        <begin position="20"/>
        <end position="87"/>
    </location>
</feature>
<dbReference type="AlphaFoldDB" id="A0A973W1E3"/>
<feature type="signal peptide" evidence="1">
    <location>
        <begin position="1"/>
        <end position="19"/>
    </location>
</feature>
<dbReference type="RefSeq" id="WP_166205271.1">
    <property type="nucleotide sequence ID" value="NZ_CP088285.1"/>
</dbReference>
<organism evidence="2">
    <name type="scientific">Bradyrhizobium septentrionale</name>
    <dbReference type="NCBI Taxonomy" id="1404411"/>
    <lineage>
        <taxon>Bacteria</taxon>
        <taxon>Pseudomonadati</taxon>
        <taxon>Pseudomonadota</taxon>
        <taxon>Alphaproteobacteria</taxon>
        <taxon>Hyphomicrobiales</taxon>
        <taxon>Nitrobacteraceae</taxon>
        <taxon>Bradyrhizobium</taxon>
    </lineage>
</organism>
<dbReference type="EMBL" id="JAAOLE020000001">
    <property type="protein sequence ID" value="NVI45863.1"/>
    <property type="molecule type" value="Genomic_DNA"/>
</dbReference>
<evidence type="ECO:0000313" key="4">
    <source>
        <dbReference type="Proteomes" id="UP001432046"/>
    </source>
</evidence>
<keyword evidence="1" id="KW-0732">Signal</keyword>
<sequence>MKASSLLVAAVLSAAPAYAGPPQRANNMTITADTRIGCNGTTGWGGTAVPCRNYYNFANVNDCHSKLLSLGWDNNALAWYCTNLGLK</sequence>
<evidence type="ECO:0000256" key="1">
    <source>
        <dbReference type="SAM" id="SignalP"/>
    </source>
</evidence>
<gene>
    <name evidence="2" type="ORF">HAP48_023455</name>
    <name evidence="3" type="ORF">WDK88_22295</name>
</gene>
<name>A0A973W1E3_9BRAD</name>
<evidence type="ECO:0000313" key="2">
    <source>
        <dbReference type="EMBL" id="NVI45863.1"/>
    </source>
</evidence>
<reference evidence="3" key="3">
    <citation type="submission" date="2024-03" db="EMBL/GenBank/DDBJ databases">
        <authorList>
            <person name="Bromfield E.S.P."/>
            <person name="Cloutier S."/>
        </authorList>
    </citation>
    <scope>NUCLEOTIDE SEQUENCE</scope>
    <source>
        <strain evidence="3">5S5</strain>
    </source>
</reference>
<reference evidence="3" key="2">
    <citation type="journal article" date="2021" name="Int. J. Syst. Evol. Microbiol.">
        <title>Bradyrhizobium septentrionale sp. nov. (sv. septentrionale) and Bradyrhizobium quebecense sp. nov. (sv. septentrionale) associated with legumes native to Canada possess rearranged symbiosis genes and numerous insertion sequences.</title>
        <authorList>
            <person name="Bromfield E.S.P."/>
            <person name="Cloutier S."/>
        </authorList>
    </citation>
    <scope>NUCLEOTIDE SEQUENCE</scope>
    <source>
        <strain evidence="3">5S5</strain>
    </source>
</reference>
<evidence type="ECO:0000313" key="3">
    <source>
        <dbReference type="EMBL" id="WXC84115.1"/>
    </source>
</evidence>
<protein>
    <submittedName>
        <fullName evidence="2">Uncharacterized protein</fullName>
    </submittedName>
</protein>
<accession>A0A973W1E3</accession>
<dbReference type="Proteomes" id="UP001432046">
    <property type="component" value="Chromosome"/>
</dbReference>
<dbReference type="EMBL" id="CP147711">
    <property type="protein sequence ID" value="WXC84115.1"/>
    <property type="molecule type" value="Genomic_DNA"/>
</dbReference>
<proteinExistence type="predicted"/>
<keyword evidence="4" id="KW-1185">Reference proteome</keyword>
<reference evidence="2" key="1">
    <citation type="submission" date="2020-06" db="EMBL/GenBank/DDBJ databases">
        <title>Whole Genome Sequence of Bradyrhizobium sp. Strain 1S1.</title>
        <authorList>
            <person name="Bromfield E.S.P."/>
            <person name="Cloutier S."/>
        </authorList>
    </citation>
    <scope>NUCLEOTIDE SEQUENCE [LARGE SCALE GENOMIC DNA]</scope>
    <source>
        <strain evidence="2">1S1</strain>
    </source>
</reference>